<dbReference type="EMBL" id="JBHLVZ010000036">
    <property type="protein sequence ID" value="MFC0386652.1"/>
    <property type="molecule type" value="Genomic_DNA"/>
</dbReference>
<keyword evidence="3" id="KW-0966">Cell projection</keyword>
<protein>
    <submittedName>
        <fullName evidence="3">Flagellar hook-length control protein FliK</fullName>
    </submittedName>
</protein>
<feature type="compositionally biased region" description="Polar residues" evidence="1">
    <location>
        <begin position="444"/>
        <end position="461"/>
    </location>
</feature>
<keyword evidence="3" id="KW-0282">Flagellum</keyword>
<dbReference type="InterPro" id="IPR038610">
    <property type="entry name" value="FliK-like_C_sf"/>
</dbReference>
<organism evidence="3 4">
    <name type="scientific">Muricoccus vinaceus</name>
    <dbReference type="NCBI Taxonomy" id="424704"/>
    <lineage>
        <taxon>Bacteria</taxon>
        <taxon>Pseudomonadati</taxon>
        <taxon>Pseudomonadota</taxon>
        <taxon>Alphaproteobacteria</taxon>
        <taxon>Acetobacterales</taxon>
        <taxon>Roseomonadaceae</taxon>
        <taxon>Muricoccus</taxon>
    </lineage>
</organism>
<evidence type="ECO:0000259" key="2">
    <source>
        <dbReference type="Pfam" id="PF02120"/>
    </source>
</evidence>
<feature type="region of interest" description="Disordered" evidence="1">
    <location>
        <begin position="198"/>
        <end position="218"/>
    </location>
</feature>
<gene>
    <name evidence="3" type="ORF">ACFFIC_14005</name>
</gene>
<evidence type="ECO:0000313" key="3">
    <source>
        <dbReference type="EMBL" id="MFC0386652.1"/>
    </source>
</evidence>
<keyword evidence="3" id="KW-0969">Cilium</keyword>
<feature type="compositionally biased region" description="Acidic residues" evidence="1">
    <location>
        <begin position="199"/>
        <end position="211"/>
    </location>
</feature>
<reference evidence="3 4" key="1">
    <citation type="submission" date="2024-09" db="EMBL/GenBank/DDBJ databases">
        <authorList>
            <person name="Sun Q."/>
            <person name="Mori K."/>
        </authorList>
    </citation>
    <scope>NUCLEOTIDE SEQUENCE [LARGE SCALE GENOMIC DNA]</scope>
    <source>
        <strain evidence="3 4">CCM 7468</strain>
    </source>
</reference>
<comment type="caution">
    <text evidence="3">The sequence shown here is derived from an EMBL/GenBank/DDBJ whole genome shotgun (WGS) entry which is preliminary data.</text>
</comment>
<dbReference type="RefSeq" id="WP_377051326.1">
    <property type="nucleotide sequence ID" value="NZ_JBHLVZ010000036.1"/>
</dbReference>
<evidence type="ECO:0000256" key="1">
    <source>
        <dbReference type="SAM" id="MobiDB-lite"/>
    </source>
</evidence>
<proteinExistence type="predicted"/>
<keyword evidence="4" id="KW-1185">Reference proteome</keyword>
<dbReference type="Pfam" id="PF02120">
    <property type="entry name" value="Flg_hook"/>
    <property type="match status" value="1"/>
</dbReference>
<dbReference type="InterPro" id="IPR021136">
    <property type="entry name" value="Flagellar_hook_control-like_C"/>
</dbReference>
<evidence type="ECO:0000313" key="4">
    <source>
        <dbReference type="Proteomes" id="UP001589789"/>
    </source>
</evidence>
<dbReference type="Proteomes" id="UP001589789">
    <property type="component" value="Unassembled WGS sequence"/>
</dbReference>
<feature type="compositionally biased region" description="Basic and acidic residues" evidence="1">
    <location>
        <begin position="303"/>
        <end position="312"/>
    </location>
</feature>
<sequence>MPEMAVVMELKSDIGGCPRWSDKGPRIGTGPGCDALSNARASLSPFFQTCSSPTRQILQPSRPLLDFSRFCCGAVHAWRDVGVVPHQLHHRDKDMLANIVAPSSAPPPAQGAADSRAACGGENGAFADTLNSAMQMSAPVNGTAAATAPHAPHGANQAVAAQQDGDAAMLADKPAVLAALQEVPSPIAPTSTMVVGEPAGEEQAEPLDPEQEQPSPDGVVFPQIVDLRAAPPLPPPAQAAAATGQQVGPVQANGMEVAEAGAKPQAKSPVEVPASQITPEAKGAAGAGATVEGVQAAFPADAAMERKPEVNDTRAVAPSTGGATADAAIPLPGAAGLAAAAPAAPPADLRGYAGAVAPPPPARQISPAVLSLSAQSGTGNAPSRLVVALRPDDLGRVEIAVEQAPDAPAEIRLSADRPETLRMLMRDTDAIQALLQQAGVGTENGRNLSFSLSDGGSNGQPSRERESRPQHQQRHLGQRDDALGQSLAAKVERSLPLGRIDLAL</sequence>
<name>A0ABV6IST3_9PROT</name>
<feature type="domain" description="Flagellar hook-length control protein-like C-terminal" evidence="2">
    <location>
        <begin position="378"/>
        <end position="454"/>
    </location>
</feature>
<feature type="region of interest" description="Disordered" evidence="1">
    <location>
        <begin position="303"/>
        <end position="322"/>
    </location>
</feature>
<dbReference type="Gene3D" id="3.30.750.140">
    <property type="match status" value="1"/>
</dbReference>
<feature type="region of interest" description="Disordered" evidence="1">
    <location>
        <begin position="444"/>
        <end position="482"/>
    </location>
</feature>
<feature type="region of interest" description="Disordered" evidence="1">
    <location>
        <begin position="259"/>
        <end position="286"/>
    </location>
</feature>
<accession>A0ABV6IST3</accession>